<dbReference type="AlphaFoldDB" id="A0A8S2DNR7"/>
<dbReference type="Proteomes" id="UP000677228">
    <property type="component" value="Unassembled WGS sequence"/>
</dbReference>
<dbReference type="InterPro" id="IPR017853">
    <property type="entry name" value="GH"/>
</dbReference>
<protein>
    <recommendedName>
        <fullName evidence="1">DUF5722 domain-containing protein</fullName>
    </recommendedName>
</protein>
<name>A0A8S2DNR7_9BILA</name>
<feature type="domain" description="DUF5722" evidence="1">
    <location>
        <begin position="80"/>
        <end position="369"/>
    </location>
</feature>
<sequence length="502" mass="57195">MCEVLCFCATTILALINQKYYRPPQSELNNPNIYPKRSFYGIKAIQPDDWKIEDLTGNGVGGKAPCSSGEVEYDGYCFIPALDAKIKMYSDKQFMITGILIVPPAWARKKNTNCKQANQNFCAPDDSKVFGRFAGFLASRYNGKNNVGRIVEFVIMNEVNAAEWYNVGCGNGKTCDIDHWVKHYSQVYSSAYDQIKKHQPQAPVLISLEHHFDSIFDKYVSAASPFMSGRTFLTKFASQIGNRDWSVAFHSYPPSLLRAEFDTNDWPKITFGNVNRLVGWLMQTFPNKPSTWKVYLTENGINSLKPHSDENKQHDQLCKAFQNILATPNIELFIYHRLKDHPGETKDGLGLGLVTDQGQYKRAWSLWALVNRYDVGKLSCGFELLPYVSLKRANHPTNGHWTTTRILPNGYKLERQWKLFREQQPGTKLIFECQRTGDMRNFPSVNQNCEKQDALGPLGYIYNDKKDNTSPVYRCRKDSDYFISPDSKCEGATNEGLLGYAL</sequence>
<accession>A0A8S2DNR7</accession>
<evidence type="ECO:0000313" key="3">
    <source>
        <dbReference type="EMBL" id="CAF3760902.1"/>
    </source>
</evidence>
<evidence type="ECO:0000313" key="4">
    <source>
        <dbReference type="Proteomes" id="UP000677228"/>
    </source>
</evidence>
<comment type="caution">
    <text evidence="2">The sequence shown here is derived from an EMBL/GenBank/DDBJ whole genome shotgun (WGS) entry which is preliminary data.</text>
</comment>
<evidence type="ECO:0000313" key="2">
    <source>
        <dbReference type="EMBL" id="CAF0990745.1"/>
    </source>
</evidence>
<dbReference type="Gene3D" id="3.20.20.80">
    <property type="entry name" value="Glycosidases"/>
    <property type="match status" value="1"/>
</dbReference>
<dbReference type="EMBL" id="CAJNOK010006006">
    <property type="protein sequence ID" value="CAF0990745.1"/>
    <property type="molecule type" value="Genomic_DNA"/>
</dbReference>
<dbReference type="Pfam" id="PF18989">
    <property type="entry name" value="DUF5722"/>
    <property type="match status" value="1"/>
</dbReference>
<proteinExistence type="predicted"/>
<dbReference type="EMBL" id="CAJOBA010006015">
    <property type="protein sequence ID" value="CAF3760902.1"/>
    <property type="molecule type" value="Genomic_DNA"/>
</dbReference>
<organism evidence="2 4">
    <name type="scientific">Didymodactylos carnosus</name>
    <dbReference type="NCBI Taxonomy" id="1234261"/>
    <lineage>
        <taxon>Eukaryota</taxon>
        <taxon>Metazoa</taxon>
        <taxon>Spiralia</taxon>
        <taxon>Gnathifera</taxon>
        <taxon>Rotifera</taxon>
        <taxon>Eurotatoria</taxon>
        <taxon>Bdelloidea</taxon>
        <taxon>Philodinida</taxon>
        <taxon>Philodinidae</taxon>
        <taxon>Didymodactylos</taxon>
    </lineage>
</organism>
<dbReference type="InterPro" id="IPR043780">
    <property type="entry name" value="DUF5722"/>
</dbReference>
<reference evidence="2" key="1">
    <citation type="submission" date="2021-02" db="EMBL/GenBank/DDBJ databases">
        <authorList>
            <person name="Nowell W R."/>
        </authorList>
    </citation>
    <scope>NUCLEOTIDE SEQUENCE</scope>
</reference>
<dbReference type="Proteomes" id="UP000682733">
    <property type="component" value="Unassembled WGS sequence"/>
</dbReference>
<gene>
    <name evidence="2" type="ORF">OVA965_LOCUS14061</name>
    <name evidence="3" type="ORF">TMI583_LOCUS14066</name>
</gene>
<evidence type="ECO:0000259" key="1">
    <source>
        <dbReference type="Pfam" id="PF18989"/>
    </source>
</evidence>
<dbReference type="SUPFAM" id="SSF51445">
    <property type="entry name" value="(Trans)glycosidases"/>
    <property type="match status" value="1"/>
</dbReference>